<evidence type="ECO:0000256" key="1">
    <source>
        <dbReference type="SAM" id="Coils"/>
    </source>
</evidence>
<dbReference type="STRING" id="1216932.CM240_0541"/>
<dbReference type="AlphaFoldDB" id="W6RSW7"/>
<proteinExistence type="predicted"/>
<feature type="coiled-coil region" evidence="1">
    <location>
        <begin position="28"/>
        <end position="62"/>
    </location>
</feature>
<organism evidence="3 4">
    <name type="scientific">Clostridium bornimense</name>
    <dbReference type="NCBI Taxonomy" id="1216932"/>
    <lineage>
        <taxon>Bacteria</taxon>
        <taxon>Bacillati</taxon>
        <taxon>Bacillota</taxon>
        <taxon>Clostridia</taxon>
        <taxon>Eubacteriales</taxon>
        <taxon>Clostridiaceae</taxon>
        <taxon>Clostridium</taxon>
    </lineage>
</organism>
<protein>
    <recommendedName>
        <fullName evidence="5">Type IV pilus assembly protein PilO</fullName>
    </recommendedName>
</protein>
<dbReference type="OrthoDB" id="1704601at2"/>
<keyword evidence="2" id="KW-0812">Transmembrane</keyword>
<accession>W6RSW7</accession>
<name>W6RSW7_9CLOT</name>
<keyword evidence="2" id="KW-0472">Membrane</keyword>
<feature type="transmembrane region" description="Helical" evidence="2">
    <location>
        <begin position="9"/>
        <end position="26"/>
    </location>
</feature>
<gene>
    <name evidence="3" type="ORF">CM240_0541</name>
</gene>
<dbReference type="PATRIC" id="fig|1216932.3.peg.525"/>
<evidence type="ECO:0000256" key="2">
    <source>
        <dbReference type="SAM" id="Phobius"/>
    </source>
</evidence>
<dbReference type="KEGG" id="clt:CM240_0541"/>
<dbReference type="Proteomes" id="UP000019426">
    <property type="component" value="Chromosome M2/40_rep1"/>
</dbReference>
<dbReference type="EMBL" id="HG917868">
    <property type="protein sequence ID" value="CDM67706.1"/>
    <property type="molecule type" value="Genomic_DNA"/>
</dbReference>
<evidence type="ECO:0000313" key="4">
    <source>
        <dbReference type="Proteomes" id="UP000019426"/>
    </source>
</evidence>
<dbReference type="eggNOG" id="ENOG5030JZ3">
    <property type="taxonomic scope" value="Bacteria"/>
</dbReference>
<sequence>MKINKNEERLLIIFILLLLSLGYYFFVFEKQKNRSEELKVQALEEKRKYDEAMTKISSLERKEGQLKVLNSNISIVTDKYYRELVEENIIVQLNKFIEDTKFNGKVVTFNPIDVVEMEYPMATVKNPDSTLKEFADSYKLGKEIDSSVTGDTTANISTDNSEVPKKSTDIKMKKTVATVEQMKFVVEFSESSLDSTLDFLKAIEENGKKIVIRNIDIKESSGNIISGTINLEIYVMPSLENEKEENLVNDNNGGVDVAFNTSSVIEDKKESNDFIMMLKPYKSSFPTVVLGKGNDNGSTSYINSTNNKEENVELVLKEDGGKYYCKYKVGNNSYPVAYDGNGIEFTPSGDEIRFKILSSSRIDDDKASVKIKLVNNTNKTVKVTIEEDDHKNPRVNIDSEGSVDVDKK</sequence>
<dbReference type="RefSeq" id="WP_044036207.1">
    <property type="nucleotide sequence ID" value="NZ_HG917868.1"/>
</dbReference>
<keyword evidence="2" id="KW-1133">Transmembrane helix</keyword>
<dbReference type="HOGENOM" id="CLU_056142_0_0_9"/>
<reference evidence="3 4" key="1">
    <citation type="submission" date="2013-11" db="EMBL/GenBank/DDBJ databases">
        <title>Complete genome sequence of Clostridum sp. M2/40.</title>
        <authorList>
            <person name="Wibberg D."/>
            <person name="Puehler A."/>
            <person name="Schlueter A."/>
        </authorList>
    </citation>
    <scope>NUCLEOTIDE SEQUENCE [LARGE SCALE GENOMIC DNA]</scope>
    <source>
        <strain evidence="4">M2/40</strain>
    </source>
</reference>
<keyword evidence="1" id="KW-0175">Coiled coil</keyword>
<keyword evidence="4" id="KW-1185">Reference proteome</keyword>
<evidence type="ECO:0000313" key="3">
    <source>
        <dbReference type="EMBL" id="CDM67706.1"/>
    </source>
</evidence>
<evidence type="ECO:0008006" key="5">
    <source>
        <dbReference type="Google" id="ProtNLM"/>
    </source>
</evidence>